<comment type="caution">
    <text evidence="4">The sequence shown here is derived from an EMBL/GenBank/DDBJ whole genome shotgun (WGS) entry which is preliminary data.</text>
</comment>
<dbReference type="Pfam" id="PF09587">
    <property type="entry name" value="PGA_cap"/>
    <property type="match status" value="1"/>
</dbReference>
<comment type="similarity">
    <text evidence="1">Belongs to the CapA family.</text>
</comment>
<accession>A0ABD5WRN8</accession>
<proteinExistence type="inferred from homology"/>
<dbReference type="RefSeq" id="WP_276280002.1">
    <property type="nucleotide sequence ID" value="NZ_CP119809.1"/>
</dbReference>
<gene>
    <name evidence="4" type="ORF">ACFQJ6_19990</name>
</gene>
<evidence type="ECO:0000256" key="1">
    <source>
        <dbReference type="ARBA" id="ARBA00005662"/>
    </source>
</evidence>
<feature type="domain" description="Capsule synthesis protein CapA" evidence="3">
    <location>
        <begin position="3"/>
        <end position="281"/>
    </location>
</feature>
<name>A0ABD5WRN8_9EURY</name>
<evidence type="ECO:0000313" key="5">
    <source>
        <dbReference type="Proteomes" id="UP001596407"/>
    </source>
</evidence>
<dbReference type="Proteomes" id="UP001596407">
    <property type="component" value="Unassembled WGS sequence"/>
</dbReference>
<evidence type="ECO:0000256" key="2">
    <source>
        <dbReference type="SAM" id="MobiDB-lite"/>
    </source>
</evidence>
<organism evidence="4 5">
    <name type="scientific">Halorussus caseinilyticus</name>
    <dbReference type="NCBI Taxonomy" id="3034025"/>
    <lineage>
        <taxon>Archaea</taxon>
        <taxon>Methanobacteriati</taxon>
        <taxon>Methanobacteriota</taxon>
        <taxon>Stenosarchaea group</taxon>
        <taxon>Halobacteria</taxon>
        <taxon>Halobacteriales</taxon>
        <taxon>Haladaptataceae</taxon>
        <taxon>Halorussus</taxon>
    </lineage>
</organism>
<dbReference type="CDD" id="cd07381">
    <property type="entry name" value="MPP_CapA"/>
    <property type="match status" value="1"/>
</dbReference>
<reference evidence="4 5" key="1">
    <citation type="journal article" date="2019" name="Int. J. Syst. Evol. Microbiol.">
        <title>The Global Catalogue of Microorganisms (GCM) 10K type strain sequencing project: providing services to taxonomists for standard genome sequencing and annotation.</title>
        <authorList>
            <consortium name="The Broad Institute Genomics Platform"/>
            <consortium name="The Broad Institute Genome Sequencing Center for Infectious Disease"/>
            <person name="Wu L."/>
            <person name="Ma J."/>
        </authorList>
    </citation>
    <scope>NUCLEOTIDE SEQUENCE [LARGE SCALE GENOMIC DNA]</scope>
    <source>
        <strain evidence="4 5">DT72</strain>
    </source>
</reference>
<dbReference type="GeneID" id="79304606"/>
<dbReference type="AlphaFoldDB" id="A0ABD5WRN8"/>
<dbReference type="SMART" id="SM00854">
    <property type="entry name" value="PGA_cap"/>
    <property type="match status" value="1"/>
</dbReference>
<dbReference type="InterPro" id="IPR052169">
    <property type="entry name" value="CW_Biosynth-Accessory"/>
</dbReference>
<dbReference type="InterPro" id="IPR019079">
    <property type="entry name" value="Capsule_synth_CapA"/>
</dbReference>
<feature type="region of interest" description="Disordered" evidence="2">
    <location>
        <begin position="117"/>
        <end position="159"/>
    </location>
</feature>
<feature type="compositionally biased region" description="Low complexity" evidence="2">
    <location>
        <begin position="147"/>
        <end position="159"/>
    </location>
</feature>
<sequence>MPRLGFTGDVMLGRKVDERQRHVRRPATAVWGNLAERLRALDALFVNLECCLSTRGERWTRTYRPFHFRADPDWAVPALEAVGVRWASLANNHLMDYGERALLDTLNHLDAAGIARSGAGTDREAAREPATVEVGGTDARDADESASRASVSDQSASDSSDADALRIAFVSATDNTPEFAAGPDRPGTAHIGLSDESEARETTAEMLARARETDSDLLVASLHWGPNMVEEPPEYFRRFGRWLADRGVDLIHGHSAHVFQGVEIHDGTPILYDCGDFVDDYAVDPDRRNDRSFLFEVGVEDGEITELRLLSTEIHDFAVHEASPRAAAWSRSRMRELSAPFGTEFEDDDGELVVDV</sequence>
<evidence type="ECO:0000259" key="3">
    <source>
        <dbReference type="SMART" id="SM00854"/>
    </source>
</evidence>
<keyword evidence="5" id="KW-1185">Reference proteome</keyword>
<dbReference type="PANTHER" id="PTHR33393:SF11">
    <property type="entry name" value="POLYGLUTAMINE SYNTHESIS ACCESSORY PROTEIN RV0574C-RELATED"/>
    <property type="match status" value="1"/>
</dbReference>
<dbReference type="InterPro" id="IPR029052">
    <property type="entry name" value="Metallo-depent_PP-like"/>
</dbReference>
<dbReference type="Gene3D" id="3.60.21.10">
    <property type="match status" value="1"/>
</dbReference>
<protein>
    <submittedName>
        <fullName evidence="4">CapA family protein</fullName>
    </submittedName>
</protein>
<dbReference type="EMBL" id="JBHSZH010000005">
    <property type="protein sequence ID" value="MFC7082030.1"/>
    <property type="molecule type" value="Genomic_DNA"/>
</dbReference>
<dbReference type="SUPFAM" id="SSF56300">
    <property type="entry name" value="Metallo-dependent phosphatases"/>
    <property type="match status" value="1"/>
</dbReference>
<dbReference type="PANTHER" id="PTHR33393">
    <property type="entry name" value="POLYGLUTAMINE SYNTHESIS ACCESSORY PROTEIN RV0574C-RELATED"/>
    <property type="match status" value="1"/>
</dbReference>
<evidence type="ECO:0000313" key="4">
    <source>
        <dbReference type="EMBL" id="MFC7082030.1"/>
    </source>
</evidence>